<gene>
    <name evidence="1" type="ORF">L195_g048870</name>
</gene>
<dbReference type="STRING" id="57577.A0A2K3JMH8"/>
<proteinExistence type="predicted"/>
<accession>A0A2K3JMH8</accession>
<dbReference type="EMBL" id="ASHM01070802">
    <property type="protein sequence ID" value="PNX55243.1"/>
    <property type="molecule type" value="Genomic_DNA"/>
</dbReference>
<evidence type="ECO:0000313" key="1">
    <source>
        <dbReference type="EMBL" id="PNX55243.1"/>
    </source>
</evidence>
<dbReference type="ExpressionAtlas" id="A0A2K3JMH8">
    <property type="expression patterns" value="baseline"/>
</dbReference>
<protein>
    <submittedName>
        <fullName evidence="1">Uncharacterized protein</fullName>
    </submittedName>
</protein>
<dbReference type="AlphaFoldDB" id="A0A2K3JMH8"/>
<reference evidence="1 2" key="1">
    <citation type="journal article" date="2014" name="Am. J. Bot.">
        <title>Genome assembly and annotation for red clover (Trifolium pratense; Fabaceae).</title>
        <authorList>
            <person name="Istvanek J."/>
            <person name="Jaros M."/>
            <person name="Krenek A."/>
            <person name="Repkova J."/>
        </authorList>
    </citation>
    <scope>NUCLEOTIDE SEQUENCE [LARGE SCALE GENOMIC DNA]</scope>
    <source>
        <strain evidence="2">cv. Tatra</strain>
        <tissue evidence="1">Young leaves</tissue>
    </source>
</reference>
<name>A0A2K3JMH8_TRIPR</name>
<comment type="caution">
    <text evidence="1">The sequence shown here is derived from an EMBL/GenBank/DDBJ whole genome shotgun (WGS) entry which is preliminary data.</text>
</comment>
<evidence type="ECO:0000313" key="2">
    <source>
        <dbReference type="Proteomes" id="UP000236291"/>
    </source>
</evidence>
<dbReference type="Proteomes" id="UP000236291">
    <property type="component" value="Unassembled WGS sequence"/>
</dbReference>
<organism evidence="1 2">
    <name type="scientific">Trifolium pratense</name>
    <name type="common">Red clover</name>
    <dbReference type="NCBI Taxonomy" id="57577"/>
    <lineage>
        <taxon>Eukaryota</taxon>
        <taxon>Viridiplantae</taxon>
        <taxon>Streptophyta</taxon>
        <taxon>Embryophyta</taxon>
        <taxon>Tracheophyta</taxon>
        <taxon>Spermatophyta</taxon>
        <taxon>Magnoliopsida</taxon>
        <taxon>eudicotyledons</taxon>
        <taxon>Gunneridae</taxon>
        <taxon>Pentapetalae</taxon>
        <taxon>rosids</taxon>
        <taxon>fabids</taxon>
        <taxon>Fabales</taxon>
        <taxon>Fabaceae</taxon>
        <taxon>Papilionoideae</taxon>
        <taxon>50 kb inversion clade</taxon>
        <taxon>NPAAA clade</taxon>
        <taxon>Hologalegina</taxon>
        <taxon>IRL clade</taxon>
        <taxon>Trifolieae</taxon>
        <taxon>Trifolium</taxon>
    </lineage>
</organism>
<sequence length="109" mass="12207">MAEARGTRTTWWSEELASLMENPIQETTPSTTSFEVRKSEEVITESGGGEESLKEHAVGFLMAWCEILMELGRGCRDILQQNFFNQDSYVVKKLNGPFSKVVAKSISIS</sequence>
<reference evidence="1 2" key="2">
    <citation type="journal article" date="2017" name="Front. Plant Sci.">
        <title>Gene Classification and Mining of Molecular Markers Useful in Red Clover (Trifolium pratense) Breeding.</title>
        <authorList>
            <person name="Istvanek J."/>
            <person name="Dluhosova J."/>
            <person name="Dluhos P."/>
            <person name="Patkova L."/>
            <person name="Nedelnik J."/>
            <person name="Repkova J."/>
        </authorList>
    </citation>
    <scope>NUCLEOTIDE SEQUENCE [LARGE SCALE GENOMIC DNA]</scope>
    <source>
        <strain evidence="2">cv. Tatra</strain>
        <tissue evidence="1">Young leaves</tissue>
    </source>
</reference>